<dbReference type="EMBL" id="AJWY01007288">
    <property type="protein sequence ID" value="EKC64437.1"/>
    <property type="molecule type" value="Genomic_DNA"/>
</dbReference>
<sequence length="74" mass="8148">SSSPAAIGEHDEIARRKGLPPHGLAGHPHRYRKNEHPVGDVCDITAWGAKVRTLVIATDEELMIARDTKEVLEK</sequence>
<reference evidence="2" key="1">
    <citation type="journal article" date="2013" name="Environ. Microbiol.">
        <title>Microbiota from the distal guts of lean and obese adolescents exhibit partial functional redundancy besides clear differences in community structure.</title>
        <authorList>
            <person name="Ferrer M."/>
            <person name="Ruiz A."/>
            <person name="Lanza F."/>
            <person name="Haange S.B."/>
            <person name="Oberbach A."/>
            <person name="Till H."/>
            <person name="Bargiela R."/>
            <person name="Campoy C."/>
            <person name="Segura M.T."/>
            <person name="Richter M."/>
            <person name="von Bergen M."/>
            <person name="Seifert J."/>
            <person name="Suarez A."/>
        </authorList>
    </citation>
    <scope>NUCLEOTIDE SEQUENCE</scope>
</reference>
<dbReference type="SUPFAM" id="SSF53067">
    <property type="entry name" value="Actin-like ATPase domain"/>
    <property type="match status" value="1"/>
</dbReference>
<dbReference type="GO" id="GO:0016301">
    <property type="term" value="F:kinase activity"/>
    <property type="evidence" value="ECO:0007669"/>
    <property type="project" value="UniProtKB-KW"/>
</dbReference>
<evidence type="ECO:0000256" key="1">
    <source>
        <dbReference type="SAM" id="MobiDB-lite"/>
    </source>
</evidence>
<feature type="region of interest" description="Disordered" evidence="1">
    <location>
        <begin position="1"/>
        <end position="32"/>
    </location>
</feature>
<protein>
    <submittedName>
        <fullName evidence="2">Acetate kinase</fullName>
    </submittedName>
</protein>
<accession>K1SV00</accession>
<keyword evidence="2" id="KW-0808">Transferase</keyword>
<dbReference type="Gene3D" id="3.30.420.40">
    <property type="match status" value="1"/>
</dbReference>
<comment type="caution">
    <text evidence="2">The sequence shown here is derived from an EMBL/GenBank/DDBJ whole genome shotgun (WGS) entry which is preliminary data.</text>
</comment>
<evidence type="ECO:0000313" key="2">
    <source>
        <dbReference type="EMBL" id="EKC64437.1"/>
    </source>
</evidence>
<name>K1SV00_9ZZZZ</name>
<feature type="non-terminal residue" evidence="2">
    <location>
        <position position="1"/>
    </location>
</feature>
<dbReference type="AlphaFoldDB" id="K1SV00"/>
<dbReference type="InterPro" id="IPR043129">
    <property type="entry name" value="ATPase_NBD"/>
</dbReference>
<gene>
    <name evidence="2" type="ORF">LEA_10821</name>
</gene>
<organism evidence="2">
    <name type="scientific">human gut metagenome</name>
    <dbReference type="NCBI Taxonomy" id="408170"/>
    <lineage>
        <taxon>unclassified sequences</taxon>
        <taxon>metagenomes</taxon>
        <taxon>organismal metagenomes</taxon>
    </lineage>
</organism>
<proteinExistence type="predicted"/>
<keyword evidence="2" id="KW-0418">Kinase</keyword>